<gene>
    <name evidence="6" type="ORF">O6P43_009861</name>
</gene>
<name>A0AAD7PZ56_QUISA</name>
<dbReference type="Proteomes" id="UP001163823">
    <property type="component" value="Chromosome 4"/>
</dbReference>
<keyword evidence="4" id="KW-0677">Repeat</keyword>
<evidence type="ECO:0000256" key="3">
    <source>
        <dbReference type="ARBA" id="ARBA00022490"/>
    </source>
</evidence>
<dbReference type="InterPro" id="IPR011989">
    <property type="entry name" value="ARM-like"/>
</dbReference>
<proteinExistence type="predicted"/>
<keyword evidence="7" id="KW-1185">Reference proteome</keyword>
<evidence type="ECO:0000313" key="6">
    <source>
        <dbReference type="EMBL" id="KAJ7971895.1"/>
    </source>
</evidence>
<protein>
    <submittedName>
        <fullName evidence="6">Importin-5</fullName>
    </submittedName>
</protein>
<comment type="subcellular location">
    <subcellularLocation>
        <location evidence="1">Cytoplasm</location>
    </subcellularLocation>
</comment>
<dbReference type="PANTHER" id="PTHR10527">
    <property type="entry name" value="IMPORTIN BETA"/>
    <property type="match status" value="1"/>
</dbReference>
<dbReference type="InterPro" id="IPR016024">
    <property type="entry name" value="ARM-type_fold"/>
</dbReference>
<evidence type="ECO:0000256" key="1">
    <source>
        <dbReference type="ARBA" id="ARBA00004496"/>
    </source>
</evidence>
<dbReference type="Gene3D" id="1.25.10.10">
    <property type="entry name" value="Leucine-rich Repeat Variant"/>
    <property type="match status" value="1"/>
</dbReference>
<evidence type="ECO:0000256" key="2">
    <source>
        <dbReference type="ARBA" id="ARBA00022448"/>
    </source>
</evidence>
<reference evidence="6" key="1">
    <citation type="journal article" date="2023" name="Science">
        <title>Elucidation of the pathway for biosynthesis of saponin adjuvants from the soapbark tree.</title>
        <authorList>
            <person name="Reed J."/>
            <person name="Orme A."/>
            <person name="El-Demerdash A."/>
            <person name="Owen C."/>
            <person name="Martin L.B.B."/>
            <person name="Misra R.C."/>
            <person name="Kikuchi S."/>
            <person name="Rejzek M."/>
            <person name="Martin A.C."/>
            <person name="Harkess A."/>
            <person name="Leebens-Mack J."/>
            <person name="Louveau T."/>
            <person name="Stephenson M.J."/>
            <person name="Osbourn A."/>
        </authorList>
    </citation>
    <scope>NUCLEOTIDE SEQUENCE</scope>
    <source>
        <strain evidence="6">S10</strain>
    </source>
</reference>
<keyword evidence="2" id="KW-0813">Transport</keyword>
<dbReference type="EMBL" id="JARAOO010000004">
    <property type="protein sequence ID" value="KAJ7971895.1"/>
    <property type="molecule type" value="Genomic_DNA"/>
</dbReference>
<evidence type="ECO:0000256" key="5">
    <source>
        <dbReference type="ARBA" id="ARBA00022927"/>
    </source>
</evidence>
<dbReference type="GO" id="GO:0005737">
    <property type="term" value="C:cytoplasm"/>
    <property type="evidence" value="ECO:0007669"/>
    <property type="project" value="UniProtKB-SubCell"/>
</dbReference>
<evidence type="ECO:0000313" key="7">
    <source>
        <dbReference type="Proteomes" id="UP001163823"/>
    </source>
</evidence>
<accession>A0AAD7PZ56</accession>
<keyword evidence="5" id="KW-0653">Protein transport</keyword>
<keyword evidence="3" id="KW-0963">Cytoplasm</keyword>
<organism evidence="6 7">
    <name type="scientific">Quillaja saponaria</name>
    <name type="common">Soap bark tree</name>
    <dbReference type="NCBI Taxonomy" id="32244"/>
    <lineage>
        <taxon>Eukaryota</taxon>
        <taxon>Viridiplantae</taxon>
        <taxon>Streptophyta</taxon>
        <taxon>Embryophyta</taxon>
        <taxon>Tracheophyta</taxon>
        <taxon>Spermatophyta</taxon>
        <taxon>Magnoliopsida</taxon>
        <taxon>eudicotyledons</taxon>
        <taxon>Gunneridae</taxon>
        <taxon>Pentapetalae</taxon>
        <taxon>rosids</taxon>
        <taxon>fabids</taxon>
        <taxon>Fabales</taxon>
        <taxon>Quillajaceae</taxon>
        <taxon>Quillaja</taxon>
    </lineage>
</organism>
<dbReference type="KEGG" id="qsa:O6P43_009861"/>
<sequence>MPELLHSAKLAFEKGQSQGCNESYIKQLSDCIIPALVEALHKEPEIEICASIFDALNECIQGKDKTAEERRIAVCIFDDVVDHCHEAVLKCLQAAVYGIGICAEFGGSVFKHIVGEALSKLDTVIRHPNALHSDNVMAHDNVVSTLGKICQFHHGSINATQVCKFPPFKLL</sequence>
<dbReference type="InterPro" id="IPR040122">
    <property type="entry name" value="Importin_beta"/>
</dbReference>
<dbReference type="GO" id="GO:0006606">
    <property type="term" value="P:protein import into nucleus"/>
    <property type="evidence" value="ECO:0007669"/>
    <property type="project" value="InterPro"/>
</dbReference>
<dbReference type="SUPFAM" id="SSF48371">
    <property type="entry name" value="ARM repeat"/>
    <property type="match status" value="1"/>
</dbReference>
<evidence type="ECO:0000256" key="4">
    <source>
        <dbReference type="ARBA" id="ARBA00022737"/>
    </source>
</evidence>
<comment type="caution">
    <text evidence="6">The sequence shown here is derived from an EMBL/GenBank/DDBJ whole genome shotgun (WGS) entry which is preliminary data.</text>
</comment>
<dbReference type="AlphaFoldDB" id="A0AAD7PZ56"/>